<evidence type="ECO:0000256" key="9">
    <source>
        <dbReference type="ARBA" id="ARBA00022989"/>
    </source>
</evidence>
<evidence type="ECO:0000259" key="23">
    <source>
        <dbReference type="PROSITE" id="PS00497"/>
    </source>
</evidence>
<dbReference type="PROSITE" id="PS00498">
    <property type="entry name" value="TYROSINASE_2"/>
    <property type="match status" value="1"/>
</dbReference>
<evidence type="ECO:0000256" key="5">
    <source>
        <dbReference type="ARBA" id="ARBA00022692"/>
    </source>
</evidence>
<comment type="caution">
    <text evidence="25">The sequence shown here is derived from an EMBL/GenBank/DDBJ whole genome shotgun (WGS) entry which is preliminary data.</text>
</comment>
<dbReference type="AlphaFoldDB" id="A0ABD1KH34"/>
<dbReference type="SUPFAM" id="SSF48056">
    <property type="entry name" value="Di-copper centre-containing domain"/>
    <property type="match status" value="1"/>
</dbReference>
<feature type="region of interest" description="Disordered" evidence="21">
    <location>
        <begin position="251"/>
        <end position="272"/>
    </location>
</feature>
<evidence type="ECO:0000256" key="11">
    <source>
        <dbReference type="ARBA" id="ARBA00023008"/>
    </source>
</evidence>
<comment type="catalytic activity">
    <reaction evidence="20">
        <text>2 5,6-dihydroxyindole-2-carboxylate + O2 = 2 indole-5,6-quinone-2-carboxylate + 2 H2O</text>
        <dbReference type="Rhea" id="RHEA:68388"/>
        <dbReference type="ChEBI" id="CHEBI:15377"/>
        <dbReference type="ChEBI" id="CHEBI:15379"/>
        <dbReference type="ChEBI" id="CHEBI:16875"/>
        <dbReference type="ChEBI" id="CHEBI:177869"/>
    </reaction>
    <physiologicalReaction direction="left-to-right" evidence="20">
        <dbReference type="Rhea" id="RHEA:68389"/>
    </physiologicalReaction>
</comment>
<evidence type="ECO:0000256" key="14">
    <source>
        <dbReference type="ARBA" id="ARBA00023136"/>
    </source>
</evidence>
<evidence type="ECO:0000256" key="16">
    <source>
        <dbReference type="ARBA" id="ARBA00023180"/>
    </source>
</evidence>
<comment type="pathway">
    <text evidence="17">Pigment biosynthesis; melanin biosynthesis.</text>
</comment>
<dbReference type="InterPro" id="IPR002227">
    <property type="entry name" value="Tyrosinase_Cu-bd"/>
</dbReference>
<comment type="cofactor">
    <cofactor evidence="2">
        <name>Cu(2+)</name>
        <dbReference type="ChEBI" id="CHEBI:29036"/>
    </cofactor>
</comment>
<keyword evidence="11" id="KW-0186">Copper</keyword>
<dbReference type="PANTHER" id="PTHR11474:SF3">
    <property type="entry name" value="5,6-DIHYDROXYINDOLE-2-CARBOXYLIC ACID OXIDASE"/>
    <property type="match status" value="1"/>
</dbReference>
<keyword evidence="14 22" id="KW-0472">Membrane</keyword>
<evidence type="ECO:0000256" key="6">
    <source>
        <dbReference type="ARBA" id="ARBA00022723"/>
    </source>
</evidence>
<feature type="domain" description="Tyrosinase copper-binding" evidence="23">
    <location>
        <begin position="712"/>
        <end position="729"/>
    </location>
</feature>
<dbReference type="GO" id="GO:0042438">
    <property type="term" value="P:melanin biosynthetic process"/>
    <property type="evidence" value="ECO:0007669"/>
    <property type="project" value="UniProtKB-KW"/>
</dbReference>
<evidence type="ECO:0000256" key="21">
    <source>
        <dbReference type="SAM" id="MobiDB-lite"/>
    </source>
</evidence>
<dbReference type="Proteomes" id="UP001591681">
    <property type="component" value="Unassembled WGS sequence"/>
</dbReference>
<dbReference type="InterPro" id="IPR050316">
    <property type="entry name" value="Tyrosinase/Hemocyanin"/>
</dbReference>
<keyword evidence="5 22" id="KW-0812">Transmembrane</keyword>
<keyword evidence="7" id="KW-0732">Signal</keyword>
<evidence type="ECO:0000313" key="25">
    <source>
        <dbReference type="EMBL" id="KAL2098439.1"/>
    </source>
</evidence>
<evidence type="ECO:0000256" key="17">
    <source>
        <dbReference type="ARBA" id="ARBA00037907"/>
    </source>
</evidence>
<feature type="compositionally biased region" description="Acidic residues" evidence="21">
    <location>
        <begin position="315"/>
        <end position="329"/>
    </location>
</feature>
<comment type="subcellular location">
    <subcellularLocation>
        <location evidence="3">Melanosome membrane</location>
        <topology evidence="3">Single-pass type I membrane protein</topology>
    </subcellularLocation>
</comment>
<feature type="domain" description="Tyrosinase copper-binding" evidence="24">
    <location>
        <begin position="894"/>
        <end position="905"/>
    </location>
</feature>
<feature type="compositionally biased region" description="Acidic residues" evidence="21">
    <location>
        <begin position="404"/>
        <end position="422"/>
    </location>
</feature>
<sequence>MAAPSTDSPLLQDTLPEVPSLDAVEEAVKVAFEQAVQVTTDTVKEVLEQIAEVTAETGAEPAVDDLVGEIAVQVAQPEEEVKIVAESETGEEATSEAEDQLQQEELKVEAHLAPEAGPEATEEEFTATAAEDTWKLLETEPAIGVEVEEQVGGVEVVAAAEGAEVTQGAQVEVEQQEGGEVEVETVIGVADVAVAVAAGGEGGQAEEAVGETTEEESKTQAGEKVGEAGAVAKAAGLEDTQVAAIGEGSASVEETAAGEGGEIGEKAEEEPPEAVAVVGQTAGEDKGTEVEWKVEEVTEEVEGDAVVGGALTELEKEEEDEKAETDSSEPQDKGVVATESIEMVAPVVAPADNTVEGEVREKTNVVDRVITSHEHLLLVPEVAEAEPTLTVDSLEELPAMPLGGEDETEEDEDDVDEDDENVLVEPPEPKEDTSLGHEAWKIGAIAAAFFLVLQTVVTIVYILKCRKRPSSSAAPERACEEGVASADSRPVENTDSTLPAEDGLPHQMWQTVVLLCVSATLVQCQFPRECVTAEGLRSGQCCPSPPGSTSDPCGVSQGRGACVSIVADRRPHGPQYPHDGRDDRERWPIRFFNRTCQCAGNFYGHHCGRCRHGFSGPNCDQRVTVVRRNVMQMSASEKETFVNALDMAKHTVHPDLVICTRRYQDIYGPDGNTPQFENITIYNYFVWTHFYSVKKTFMGAGQPSFGGVDFSHEGPGFVTWHRYHLLQLERDMQDMLQDSTFALPYWNFAIGGSECDICTDDLMGARSSFMTNGISPNSVFSQWRVICESVEDYDTMGTICNNTETSPIQRNPAGNVARPLVQRLPEPQDVVDCLELNTFDTPPYYSTSSQSFRNTIEGYSAPQGGYDPVVRSLHNLAHLFLNGTGGQTHLSPNDPIFVLLHTFTDAIFDEWLRRHSAGQVVYPEENAPIGHNRQFNMVPFWPPVTNAEMFVPAPDNLGYTYEVQWPTRPYTLSEIITIGIVVAVLVVAVVAVVIASVVRARSYNSEGLEPLLGEHFRRYSEDERRVDKIQSVV</sequence>
<evidence type="ECO:0000256" key="8">
    <source>
        <dbReference type="ARBA" id="ARBA00022833"/>
    </source>
</evidence>
<keyword evidence="15" id="KW-1015">Disulfide bond</keyword>
<dbReference type="GO" id="GO:0046872">
    <property type="term" value="F:metal ion binding"/>
    <property type="evidence" value="ECO:0007669"/>
    <property type="project" value="UniProtKB-KW"/>
</dbReference>
<feature type="region of interest" description="Disordered" evidence="21">
    <location>
        <begin position="201"/>
        <end position="221"/>
    </location>
</feature>
<dbReference type="GO" id="GO:0004497">
    <property type="term" value="F:monooxygenase activity"/>
    <property type="evidence" value="ECO:0007669"/>
    <property type="project" value="UniProtKB-KW"/>
</dbReference>
<keyword evidence="10" id="KW-0560">Oxidoreductase</keyword>
<dbReference type="InterPro" id="IPR008922">
    <property type="entry name" value="Di-copper_centre_dom_sf"/>
</dbReference>
<keyword evidence="8" id="KW-0862">Zinc</keyword>
<evidence type="ECO:0000256" key="3">
    <source>
        <dbReference type="ARBA" id="ARBA00004573"/>
    </source>
</evidence>
<keyword evidence="26" id="KW-1185">Reference proteome</keyword>
<dbReference type="GO" id="GO:0048023">
    <property type="term" value="P:positive regulation of melanin biosynthetic process"/>
    <property type="evidence" value="ECO:0007669"/>
    <property type="project" value="UniProtKB-ARBA"/>
</dbReference>
<dbReference type="PANTHER" id="PTHR11474">
    <property type="entry name" value="TYROSINASE FAMILY MEMBER"/>
    <property type="match status" value="1"/>
</dbReference>
<feature type="transmembrane region" description="Helical" evidence="22">
    <location>
        <begin position="975"/>
        <end position="998"/>
    </location>
</feature>
<feature type="region of interest" description="Disordered" evidence="21">
    <location>
        <begin position="309"/>
        <end position="334"/>
    </location>
</feature>
<evidence type="ECO:0000259" key="24">
    <source>
        <dbReference type="PROSITE" id="PS00498"/>
    </source>
</evidence>
<evidence type="ECO:0000256" key="4">
    <source>
        <dbReference type="ARBA" id="ARBA00009928"/>
    </source>
</evidence>
<evidence type="ECO:0000256" key="18">
    <source>
        <dbReference type="ARBA" id="ARBA00040647"/>
    </source>
</evidence>
<dbReference type="Pfam" id="PF00264">
    <property type="entry name" value="Tyrosinase"/>
    <property type="match status" value="1"/>
</dbReference>
<keyword evidence="16" id="KW-0325">Glycoprotein</keyword>
<evidence type="ECO:0000256" key="12">
    <source>
        <dbReference type="ARBA" id="ARBA00023033"/>
    </source>
</evidence>
<name>A0ABD1KH34_9TELE</name>
<reference evidence="25 26" key="1">
    <citation type="submission" date="2024-09" db="EMBL/GenBank/DDBJ databases">
        <title>A chromosome-level genome assembly of Gray's grenadier anchovy, Coilia grayii.</title>
        <authorList>
            <person name="Fu Z."/>
        </authorList>
    </citation>
    <scope>NUCLEOTIDE SEQUENCE [LARGE SCALE GENOMIC DNA]</scope>
    <source>
        <strain evidence="25">G4</strain>
        <tissue evidence="25">Muscle</tissue>
    </source>
</reference>
<comment type="cofactor">
    <cofactor evidence="1">
        <name>Zn(2+)</name>
        <dbReference type="ChEBI" id="CHEBI:29105"/>
    </cofactor>
</comment>
<proteinExistence type="inferred from homology"/>
<dbReference type="Gene3D" id="1.10.1280.10">
    <property type="entry name" value="Di-copper center containing domain from catechol oxidase"/>
    <property type="match status" value="1"/>
</dbReference>
<evidence type="ECO:0000256" key="10">
    <source>
        <dbReference type="ARBA" id="ARBA00023002"/>
    </source>
</evidence>
<evidence type="ECO:0000256" key="19">
    <source>
        <dbReference type="ARBA" id="ARBA00041445"/>
    </source>
</evidence>
<evidence type="ECO:0000256" key="15">
    <source>
        <dbReference type="ARBA" id="ARBA00023157"/>
    </source>
</evidence>
<accession>A0ABD1KH34</accession>
<evidence type="ECO:0000256" key="7">
    <source>
        <dbReference type="ARBA" id="ARBA00022729"/>
    </source>
</evidence>
<organism evidence="25 26">
    <name type="scientific">Coilia grayii</name>
    <name type="common">Gray's grenadier anchovy</name>
    <dbReference type="NCBI Taxonomy" id="363190"/>
    <lineage>
        <taxon>Eukaryota</taxon>
        <taxon>Metazoa</taxon>
        <taxon>Chordata</taxon>
        <taxon>Craniata</taxon>
        <taxon>Vertebrata</taxon>
        <taxon>Euteleostomi</taxon>
        <taxon>Actinopterygii</taxon>
        <taxon>Neopterygii</taxon>
        <taxon>Teleostei</taxon>
        <taxon>Clupei</taxon>
        <taxon>Clupeiformes</taxon>
        <taxon>Clupeoidei</taxon>
        <taxon>Engraulidae</taxon>
        <taxon>Coilinae</taxon>
        <taxon>Coilia</taxon>
    </lineage>
</organism>
<dbReference type="PROSITE" id="PS00497">
    <property type="entry name" value="TYROSINASE_1"/>
    <property type="match status" value="1"/>
</dbReference>
<evidence type="ECO:0000256" key="1">
    <source>
        <dbReference type="ARBA" id="ARBA00001947"/>
    </source>
</evidence>
<keyword evidence="9 22" id="KW-1133">Transmembrane helix</keyword>
<evidence type="ECO:0000256" key="22">
    <source>
        <dbReference type="SAM" id="Phobius"/>
    </source>
</evidence>
<evidence type="ECO:0000256" key="13">
    <source>
        <dbReference type="ARBA" id="ARBA00023101"/>
    </source>
</evidence>
<evidence type="ECO:0000313" key="26">
    <source>
        <dbReference type="Proteomes" id="UP001591681"/>
    </source>
</evidence>
<dbReference type="EMBL" id="JBHFQA010000006">
    <property type="protein sequence ID" value="KAL2098439.1"/>
    <property type="molecule type" value="Genomic_DNA"/>
</dbReference>
<evidence type="ECO:0000256" key="20">
    <source>
        <dbReference type="ARBA" id="ARBA00047408"/>
    </source>
</evidence>
<evidence type="ECO:0000256" key="2">
    <source>
        <dbReference type="ARBA" id="ARBA00001973"/>
    </source>
</evidence>
<dbReference type="FunFam" id="1.10.1280.10:FF:000001">
    <property type="entry name" value="5,6-dihydroxyindole-2-carboxylic acid oxidase"/>
    <property type="match status" value="1"/>
</dbReference>
<keyword evidence="12" id="KW-0503">Monooxygenase</keyword>
<comment type="similarity">
    <text evidence="4">Belongs to the tyrosinase family.</text>
</comment>
<feature type="region of interest" description="Disordered" evidence="21">
    <location>
        <begin position="474"/>
        <end position="495"/>
    </location>
</feature>
<keyword evidence="13" id="KW-0470">Melanin biosynthesis</keyword>
<dbReference type="GO" id="GO:0033162">
    <property type="term" value="C:melanosome membrane"/>
    <property type="evidence" value="ECO:0007669"/>
    <property type="project" value="UniProtKB-SubCell"/>
</dbReference>
<gene>
    <name evidence="25" type="ORF">ACEWY4_007646</name>
</gene>
<protein>
    <recommendedName>
        <fullName evidence="18">5,6-dihydroxyindole-2-carboxylic acid oxidase</fullName>
    </recommendedName>
    <alternativeName>
        <fullName evidence="19">Tyrosinase-related protein 1</fullName>
    </alternativeName>
</protein>
<feature type="region of interest" description="Disordered" evidence="21">
    <location>
        <begin position="396"/>
        <end position="434"/>
    </location>
</feature>
<keyword evidence="6" id="KW-0479">Metal-binding</keyword>
<dbReference type="PRINTS" id="PR00092">
    <property type="entry name" value="TYROSINASE"/>
</dbReference>